<feature type="domain" description="DUF6795" evidence="1">
    <location>
        <begin position="40"/>
        <end position="141"/>
    </location>
</feature>
<sequence length="163" mass="18416">MLRISSLLSIAAIFTITASTGFTMSLLKTSESNAVLFSEMSGKITYDGKPAEDVRLDLSVTWNEDENIRETFTTDENGFFFIPKIERKITTHPLVQLSISQKITAHFNGESYNLWVRGKLDSEEYSETDGKPVNFRCELTDPLIRVEVKKGLLGTPCKWEKAQ</sequence>
<dbReference type="EMBL" id="JBHTLR010000005">
    <property type="protein sequence ID" value="MFD1215806.1"/>
    <property type="molecule type" value="Genomic_DNA"/>
</dbReference>
<protein>
    <submittedName>
        <fullName evidence="2">DUF6795 domain-containing protein</fullName>
    </submittedName>
</protein>
<comment type="caution">
    <text evidence="2">The sequence shown here is derived from an EMBL/GenBank/DDBJ whole genome shotgun (WGS) entry which is preliminary data.</text>
</comment>
<evidence type="ECO:0000313" key="3">
    <source>
        <dbReference type="Proteomes" id="UP001597264"/>
    </source>
</evidence>
<dbReference type="RefSeq" id="WP_230436448.1">
    <property type="nucleotide sequence ID" value="NZ_CP087715.1"/>
</dbReference>
<evidence type="ECO:0000259" key="1">
    <source>
        <dbReference type="Pfam" id="PF20598"/>
    </source>
</evidence>
<dbReference type="Proteomes" id="UP001597264">
    <property type="component" value="Unassembled WGS sequence"/>
</dbReference>
<reference evidence="3" key="1">
    <citation type="journal article" date="2019" name="Int. J. Syst. Evol. Microbiol.">
        <title>The Global Catalogue of Microorganisms (GCM) 10K type strain sequencing project: providing services to taxonomists for standard genome sequencing and annotation.</title>
        <authorList>
            <consortium name="The Broad Institute Genomics Platform"/>
            <consortium name="The Broad Institute Genome Sequencing Center for Infectious Disease"/>
            <person name="Wu L."/>
            <person name="Ma J."/>
        </authorList>
    </citation>
    <scope>NUCLEOTIDE SEQUENCE [LARGE SCALE GENOMIC DNA]</scope>
    <source>
        <strain evidence="3">CCUG 54356</strain>
    </source>
</reference>
<keyword evidence="3" id="KW-1185">Reference proteome</keyword>
<gene>
    <name evidence="2" type="ORF">ACFQ2X_04280</name>
</gene>
<proteinExistence type="predicted"/>
<accession>A0ABW3U7C2</accession>
<organism evidence="2 3">
    <name type="scientific">Microbulbifer celer</name>
    <dbReference type="NCBI Taxonomy" id="435905"/>
    <lineage>
        <taxon>Bacteria</taxon>
        <taxon>Pseudomonadati</taxon>
        <taxon>Pseudomonadota</taxon>
        <taxon>Gammaproteobacteria</taxon>
        <taxon>Cellvibrionales</taxon>
        <taxon>Microbulbiferaceae</taxon>
        <taxon>Microbulbifer</taxon>
    </lineage>
</organism>
<evidence type="ECO:0000313" key="2">
    <source>
        <dbReference type="EMBL" id="MFD1215806.1"/>
    </source>
</evidence>
<dbReference type="InterPro" id="IPR046474">
    <property type="entry name" value="DUF6795"/>
</dbReference>
<name>A0ABW3U7C2_9GAMM</name>
<dbReference type="Pfam" id="PF20598">
    <property type="entry name" value="DUF6795"/>
    <property type="match status" value="1"/>
</dbReference>